<proteinExistence type="predicted"/>
<gene>
    <name evidence="4" type="ORF">TUM18999_44430</name>
    <name evidence="5" type="ORF">TUM20286_07670</name>
</gene>
<evidence type="ECO:0000256" key="2">
    <source>
        <dbReference type="ARBA" id="ARBA00022679"/>
    </source>
</evidence>
<dbReference type="InterPro" id="IPR041698">
    <property type="entry name" value="Methyltransf_25"/>
</dbReference>
<sequence>MTDSLYYDRTQGAPPWPTLVMAIEALGRPGTRGIDLGCGAGRDTLEMLRRGWEVLAIDRAPEAIERLLGQVPSEQLPRLQALCARFEECELPAADIINTAFALPFCHPDDFPALWQRIDGALAGGGLFCGNLFGEHDDWAGPELSILGEDEVRGLFTGWELLHFEVIDRQGSTARGRTKRWHLYSVVARHPCPPARPALWPP</sequence>
<dbReference type="EMBL" id="BQKM01000001">
    <property type="protein sequence ID" value="GJN51015.1"/>
    <property type="molecule type" value="Genomic_DNA"/>
</dbReference>
<evidence type="ECO:0000313" key="7">
    <source>
        <dbReference type="Proteomes" id="UP001054892"/>
    </source>
</evidence>
<name>A0A6J4E8V0_9PSED</name>
<organism evidence="4 6">
    <name type="scientific">Pseudomonas tohonis</name>
    <dbReference type="NCBI Taxonomy" id="2725477"/>
    <lineage>
        <taxon>Bacteria</taxon>
        <taxon>Pseudomonadati</taxon>
        <taxon>Pseudomonadota</taxon>
        <taxon>Gammaproteobacteria</taxon>
        <taxon>Pseudomonadales</taxon>
        <taxon>Pseudomonadaceae</taxon>
        <taxon>Pseudomonas</taxon>
    </lineage>
</organism>
<reference evidence="4 6" key="1">
    <citation type="submission" date="2020-05" db="EMBL/GenBank/DDBJ databases">
        <title>Characterization of novel class B3 metallo-beta-lactamase from novel Pseudomonas species.</title>
        <authorList>
            <person name="Yamada K."/>
            <person name="Aoki K."/>
            <person name="Ishii Y."/>
        </authorList>
    </citation>
    <scope>NUCLEOTIDE SEQUENCE [LARGE SCALE GENOMIC DNA]</scope>
    <source>
        <strain evidence="4 6">TUM18999</strain>
        <strain evidence="5 7">TUM20286</strain>
    </source>
</reference>
<keyword evidence="7" id="KW-1185">Reference proteome</keyword>
<keyword evidence="2 4" id="KW-0808">Transferase</keyword>
<dbReference type="Proteomes" id="UP001054892">
    <property type="component" value="Unassembled WGS sequence"/>
</dbReference>
<dbReference type="GO" id="GO:0008168">
    <property type="term" value="F:methyltransferase activity"/>
    <property type="evidence" value="ECO:0007669"/>
    <property type="project" value="UniProtKB-KW"/>
</dbReference>
<evidence type="ECO:0000256" key="1">
    <source>
        <dbReference type="ARBA" id="ARBA00022603"/>
    </source>
</evidence>
<accession>A0A6J4E8V0</accession>
<dbReference type="PANTHER" id="PTHR43861">
    <property type="entry name" value="TRANS-ACONITATE 2-METHYLTRANSFERASE-RELATED"/>
    <property type="match status" value="1"/>
</dbReference>
<dbReference type="Gene3D" id="3.40.50.150">
    <property type="entry name" value="Vaccinia Virus protein VP39"/>
    <property type="match status" value="1"/>
</dbReference>
<dbReference type="Pfam" id="PF13649">
    <property type="entry name" value="Methyltransf_25"/>
    <property type="match status" value="1"/>
</dbReference>
<keyword evidence="1 4" id="KW-0489">Methyltransferase</keyword>
<dbReference type="EMBL" id="AP023189">
    <property type="protein sequence ID" value="BCG26252.1"/>
    <property type="molecule type" value="Genomic_DNA"/>
</dbReference>
<dbReference type="RefSeq" id="WP_173172010.1">
    <property type="nucleotide sequence ID" value="NZ_AP023189.1"/>
</dbReference>
<dbReference type="InterPro" id="IPR029063">
    <property type="entry name" value="SAM-dependent_MTases_sf"/>
</dbReference>
<evidence type="ECO:0000313" key="6">
    <source>
        <dbReference type="Proteomes" id="UP000509383"/>
    </source>
</evidence>
<feature type="domain" description="Methyltransferase" evidence="3">
    <location>
        <begin position="35"/>
        <end position="126"/>
    </location>
</feature>
<dbReference type="GO" id="GO:0032259">
    <property type="term" value="P:methylation"/>
    <property type="evidence" value="ECO:0007669"/>
    <property type="project" value="UniProtKB-KW"/>
</dbReference>
<dbReference type="CDD" id="cd02440">
    <property type="entry name" value="AdoMet_MTases"/>
    <property type="match status" value="1"/>
</dbReference>
<dbReference type="KEGG" id="ptw:TUM18999_44430"/>
<evidence type="ECO:0000313" key="4">
    <source>
        <dbReference type="EMBL" id="BCG26252.1"/>
    </source>
</evidence>
<evidence type="ECO:0000313" key="5">
    <source>
        <dbReference type="EMBL" id="GJN51015.1"/>
    </source>
</evidence>
<evidence type="ECO:0000259" key="3">
    <source>
        <dbReference type="Pfam" id="PF13649"/>
    </source>
</evidence>
<protein>
    <submittedName>
        <fullName evidence="4">SAM-dependent methyltransferase</fullName>
    </submittedName>
</protein>
<dbReference type="AlphaFoldDB" id="A0A6J4E8V0"/>
<dbReference type="Proteomes" id="UP000509383">
    <property type="component" value="Chromosome"/>
</dbReference>
<dbReference type="SUPFAM" id="SSF53335">
    <property type="entry name" value="S-adenosyl-L-methionine-dependent methyltransferases"/>
    <property type="match status" value="1"/>
</dbReference>
<dbReference type="PANTHER" id="PTHR43861:SF1">
    <property type="entry name" value="TRANS-ACONITATE 2-METHYLTRANSFERASE"/>
    <property type="match status" value="1"/>
</dbReference>